<evidence type="ECO:0000256" key="1">
    <source>
        <dbReference type="SAM" id="MobiDB-lite"/>
    </source>
</evidence>
<dbReference type="Proteomes" id="UP001310890">
    <property type="component" value="Unassembled WGS sequence"/>
</dbReference>
<keyword evidence="2" id="KW-0472">Membrane</keyword>
<protein>
    <submittedName>
        <fullName evidence="3">Uncharacterized protein</fullName>
    </submittedName>
</protein>
<dbReference type="EMBL" id="JAVRRL010000063">
    <property type="protein sequence ID" value="KAK5109514.1"/>
    <property type="molecule type" value="Genomic_DNA"/>
</dbReference>
<gene>
    <name evidence="3" type="ORF">LTR62_006966</name>
</gene>
<accession>A0AAN7TBS7</accession>
<dbReference type="AlphaFoldDB" id="A0AAN7TBS7"/>
<organism evidence="3 4">
    <name type="scientific">Meristemomyces frigidus</name>
    <dbReference type="NCBI Taxonomy" id="1508187"/>
    <lineage>
        <taxon>Eukaryota</taxon>
        <taxon>Fungi</taxon>
        <taxon>Dikarya</taxon>
        <taxon>Ascomycota</taxon>
        <taxon>Pezizomycotina</taxon>
        <taxon>Dothideomycetes</taxon>
        <taxon>Dothideomycetidae</taxon>
        <taxon>Mycosphaerellales</taxon>
        <taxon>Teratosphaeriaceae</taxon>
        <taxon>Meristemomyces</taxon>
    </lineage>
</organism>
<proteinExistence type="predicted"/>
<evidence type="ECO:0000313" key="4">
    <source>
        <dbReference type="Proteomes" id="UP001310890"/>
    </source>
</evidence>
<evidence type="ECO:0000313" key="3">
    <source>
        <dbReference type="EMBL" id="KAK5109514.1"/>
    </source>
</evidence>
<evidence type="ECO:0000256" key="2">
    <source>
        <dbReference type="SAM" id="Phobius"/>
    </source>
</evidence>
<sequence>MDEAEDQAGLKKGSPKRNGNATTETPREGLAFIQYPEIERQRAADREACLLAAVAREAETEAVRSGSSEVVEETNVESVAPTIGTVDVERAGREVARRSRHKNSKTLLCVLVALVILTVIASVACAITMERVALRR</sequence>
<feature type="region of interest" description="Disordered" evidence="1">
    <location>
        <begin position="1"/>
        <end position="30"/>
    </location>
</feature>
<reference evidence="3" key="1">
    <citation type="submission" date="2023-08" db="EMBL/GenBank/DDBJ databases">
        <title>Black Yeasts Isolated from many extreme environments.</title>
        <authorList>
            <person name="Coleine C."/>
            <person name="Stajich J.E."/>
            <person name="Selbmann L."/>
        </authorList>
    </citation>
    <scope>NUCLEOTIDE SEQUENCE</scope>
    <source>
        <strain evidence="3">CCFEE 5401</strain>
    </source>
</reference>
<keyword evidence="2" id="KW-0812">Transmembrane</keyword>
<name>A0AAN7TBS7_9PEZI</name>
<feature type="transmembrane region" description="Helical" evidence="2">
    <location>
        <begin position="107"/>
        <end position="129"/>
    </location>
</feature>
<comment type="caution">
    <text evidence="3">The sequence shown here is derived from an EMBL/GenBank/DDBJ whole genome shotgun (WGS) entry which is preliminary data.</text>
</comment>
<keyword evidence="2" id="KW-1133">Transmembrane helix</keyword>